<dbReference type="GO" id="GO:0008270">
    <property type="term" value="F:zinc ion binding"/>
    <property type="evidence" value="ECO:0007669"/>
    <property type="project" value="InterPro"/>
</dbReference>
<dbReference type="EMBL" id="MLAK01000804">
    <property type="protein sequence ID" value="OHT04108.1"/>
    <property type="molecule type" value="Genomic_DNA"/>
</dbReference>
<dbReference type="GO" id="GO:0090110">
    <property type="term" value="P:COPII-coated vesicle cargo loading"/>
    <property type="evidence" value="ECO:0007669"/>
    <property type="project" value="TreeGrafter"/>
</dbReference>
<dbReference type="InterPro" id="IPR050550">
    <property type="entry name" value="SEC23_SEC24_subfamily"/>
</dbReference>
<dbReference type="GO" id="GO:0006886">
    <property type="term" value="P:intracellular protein transport"/>
    <property type="evidence" value="ECO:0007669"/>
    <property type="project" value="InterPro"/>
</dbReference>
<dbReference type="AlphaFoldDB" id="A0A1J4K2Z0"/>
<dbReference type="PANTHER" id="PTHR13803">
    <property type="entry name" value="SEC24-RELATED PROTEIN"/>
    <property type="match status" value="1"/>
</dbReference>
<dbReference type="Proteomes" id="UP000179807">
    <property type="component" value="Unassembled WGS sequence"/>
</dbReference>
<evidence type="ECO:0000313" key="1">
    <source>
        <dbReference type="EMBL" id="OHT04108.1"/>
    </source>
</evidence>
<dbReference type="GeneID" id="94827782"/>
<evidence type="ECO:0000313" key="2">
    <source>
        <dbReference type="Proteomes" id="UP000179807"/>
    </source>
</evidence>
<protein>
    <recommendedName>
        <fullName evidence="3">Sec23/Sec24 trunk domain containing protein</fullName>
    </recommendedName>
</protein>
<comment type="caution">
    <text evidence="1">The sequence shown here is derived from an EMBL/GenBank/DDBJ whole genome shotgun (WGS) entry which is preliminary data.</text>
</comment>
<proteinExistence type="predicted"/>
<dbReference type="GO" id="GO:0000149">
    <property type="term" value="F:SNARE binding"/>
    <property type="evidence" value="ECO:0007669"/>
    <property type="project" value="TreeGrafter"/>
</dbReference>
<dbReference type="PANTHER" id="PTHR13803:SF4">
    <property type="entry name" value="SECRETORY 24CD, ISOFORM C"/>
    <property type="match status" value="1"/>
</dbReference>
<evidence type="ECO:0008006" key="3">
    <source>
        <dbReference type="Google" id="ProtNLM"/>
    </source>
</evidence>
<dbReference type="InterPro" id="IPR036465">
    <property type="entry name" value="vWFA_dom_sf"/>
</dbReference>
<dbReference type="Gene3D" id="3.40.50.410">
    <property type="entry name" value="von Willebrand factor, type A domain"/>
    <property type="match status" value="1"/>
</dbReference>
<sequence length="650" mass="74849">MVYNKLIGIELNLLEMHFRGQHSNFIVSDDQRNAFMYVSPSHLALMQHSKEFQKLSIPITIAVTPFPRNVGNPSISPYNLQNSPKCRECSAFLNKKIQNSNSFLNCPICGHKNSNINIDEMSYSTQLDNYVFDMHFPENRNAHKNENIPNVEYDPSVYLLVIECSEETLKNGLFQSTIQKMKDTFMNKNKGVISVFIFNSNLYVPFVLKNNKSFSISSICDLENITFPPPKTMFFDLSNEKDLFSKYLDFLLTFPPSQTTVKLFDIVKSINQFCGSFKIPVVIVTSTTMVGNSQEFRDFAIDNMRNTTAFKFFCVSPSNAISKPDFSPITELSLLLNSKMKIFSQSQIYILPSEIIQELFEPVFFDVIVYSLFPENFKIFDIKGSGLRRSGKSFYLPYISLNDTIYIYLEYGPKLTSSSPAYQIQVRYLDESKRNRFARSISSNFIMLNNFSEIVRNINFDVFLASTFVKCVDKARENDIHETANGVVFEEFEKVKKDFYGNEFFNLFFHEQKGIIVPQVNCAFSVGKFLLNPDNFSSIMGRNPDDISRFVSPICFKMFLNCQQLEGPIILKDLKLDYGAAYIKLNNNRALILLHQNEDIQKWTEAIQSPPLDSLIAQISEETVVEIVSPQISQDHNLYKHLVTFFINRY</sequence>
<dbReference type="GO" id="GO:0030127">
    <property type="term" value="C:COPII vesicle coat"/>
    <property type="evidence" value="ECO:0007669"/>
    <property type="project" value="InterPro"/>
</dbReference>
<reference evidence="1" key="1">
    <citation type="submission" date="2016-10" db="EMBL/GenBank/DDBJ databases">
        <authorList>
            <person name="Benchimol M."/>
            <person name="Almeida L.G."/>
            <person name="Vasconcelos A.T."/>
            <person name="Perreira-Neves A."/>
            <person name="Rosa I.A."/>
            <person name="Tasca T."/>
            <person name="Bogo M.R."/>
            <person name="de Souza W."/>
        </authorList>
    </citation>
    <scope>NUCLEOTIDE SEQUENCE [LARGE SCALE GENOMIC DNA]</scope>
    <source>
        <strain evidence="1">K</strain>
    </source>
</reference>
<dbReference type="GO" id="GO:0070971">
    <property type="term" value="C:endoplasmic reticulum exit site"/>
    <property type="evidence" value="ECO:0007669"/>
    <property type="project" value="TreeGrafter"/>
</dbReference>
<organism evidence="1 2">
    <name type="scientific">Tritrichomonas foetus</name>
    <dbReference type="NCBI Taxonomy" id="1144522"/>
    <lineage>
        <taxon>Eukaryota</taxon>
        <taxon>Metamonada</taxon>
        <taxon>Parabasalia</taxon>
        <taxon>Tritrichomonadida</taxon>
        <taxon>Tritrichomonadidae</taxon>
        <taxon>Tritrichomonas</taxon>
    </lineage>
</organism>
<dbReference type="Gene3D" id="2.30.30.380">
    <property type="entry name" value="Zn-finger domain of Sec23/24"/>
    <property type="match status" value="1"/>
</dbReference>
<dbReference type="InterPro" id="IPR036174">
    <property type="entry name" value="Znf_Sec23_Sec24_sf"/>
</dbReference>
<dbReference type="VEuPathDB" id="TrichDB:TRFO_06408"/>
<dbReference type="OrthoDB" id="10601056at2759"/>
<dbReference type="Gene3D" id="2.60.40.1670">
    <property type="entry name" value="beta-sandwich domain of Sec23/24"/>
    <property type="match status" value="1"/>
</dbReference>
<keyword evidence="2" id="KW-1185">Reference proteome</keyword>
<name>A0A1J4K2Z0_9EUKA</name>
<dbReference type="RefSeq" id="XP_068357244.1">
    <property type="nucleotide sequence ID" value="XM_068493078.1"/>
</dbReference>
<gene>
    <name evidence="1" type="ORF">TRFO_06408</name>
</gene>
<dbReference type="SUPFAM" id="SSF82919">
    <property type="entry name" value="Zn-finger domain of Sec23/24"/>
    <property type="match status" value="1"/>
</dbReference>
<accession>A0A1J4K2Z0</accession>